<dbReference type="EMBL" id="LUGH01000103">
    <property type="protein sequence ID" value="OBZ89283.1"/>
    <property type="molecule type" value="Genomic_DNA"/>
</dbReference>
<feature type="transmembrane region" description="Helical" evidence="1">
    <location>
        <begin position="239"/>
        <end position="258"/>
    </location>
</feature>
<feature type="transmembrane region" description="Helical" evidence="1">
    <location>
        <begin position="270"/>
        <end position="292"/>
    </location>
</feature>
<feature type="transmembrane region" description="Helical" evidence="1">
    <location>
        <begin position="207"/>
        <end position="227"/>
    </location>
</feature>
<comment type="caution">
    <text evidence="2">The sequence shown here is derived from an EMBL/GenBank/DDBJ whole genome shotgun (WGS) entry which is preliminary data.</text>
</comment>
<evidence type="ECO:0000313" key="2">
    <source>
        <dbReference type="EMBL" id="OBZ89283.1"/>
    </source>
</evidence>
<gene>
    <name evidence="2" type="ORF">A0J61_02659</name>
</gene>
<dbReference type="OrthoDB" id="2448307at2759"/>
<keyword evidence="3" id="KW-1185">Reference proteome</keyword>
<feature type="transmembrane region" description="Helical" evidence="1">
    <location>
        <begin position="20"/>
        <end position="41"/>
    </location>
</feature>
<dbReference type="PANTHER" id="PTHR34391:SF1">
    <property type="entry name" value="UPF0658 GOLGI APPARATUS MEMBRANE PROTEIN C1952.10C-RELATED"/>
    <property type="match status" value="1"/>
</dbReference>
<dbReference type="GO" id="GO:0005794">
    <property type="term" value="C:Golgi apparatus"/>
    <property type="evidence" value="ECO:0007669"/>
    <property type="project" value="TreeGrafter"/>
</dbReference>
<protein>
    <submittedName>
        <fullName evidence="2">Uncharacterized protein</fullName>
    </submittedName>
</protein>
<organism evidence="2 3">
    <name type="scientific">Choanephora cucurbitarum</name>
    <dbReference type="NCBI Taxonomy" id="101091"/>
    <lineage>
        <taxon>Eukaryota</taxon>
        <taxon>Fungi</taxon>
        <taxon>Fungi incertae sedis</taxon>
        <taxon>Mucoromycota</taxon>
        <taxon>Mucoromycotina</taxon>
        <taxon>Mucoromycetes</taxon>
        <taxon>Mucorales</taxon>
        <taxon>Mucorineae</taxon>
        <taxon>Choanephoraceae</taxon>
        <taxon>Choanephoroideae</taxon>
        <taxon>Choanephora</taxon>
    </lineage>
</organism>
<reference evidence="2 3" key="1">
    <citation type="submission" date="2016-03" db="EMBL/GenBank/DDBJ databases">
        <title>Choanephora cucurbitarum.</title>
        <authorList>
            <person name="Min B."/>
            <person name="Park H."/>
            <person name="Park J.-H."/>
            <person name="Shin H.-D."/>
            <person name="Choi I.-G."/>
        </authorList>
    </citation>
    <scope>NUCLEOTIDE SEQUENCE [LARGE SCALE GENOMIC DNA]</scope>
    <source>
        <strain evidence="2 3">KUS-F28377</strain>
    </source>
</reference>
<dbReference type="PANTHER" id="PTHR34391">
    <property type="entry name" value="UPF0658 GOLGI APPARATUS MEMBRANE PROTEIN C1952.10C-RELATED"/>
    <property type="match status" value="1"/>
</dbReference>
<dbReference type="AlphaFoldDB" id="A0A1C7NJJ2"/>
<evidence type="ECO:0000313" key="3">
    <source>
        <dbReference type="Proteomes" id="UP000093000"/>
    </source>
</evidence>
<dbReference type="InParanoid" id="A0A1C7NJJ2"/>
<keyword evidence="1" id="KW-1133">Transmembrane helix</keyword>
<feature type="transmembrane region" description="Helical" evidence="1">
    <location>
        <begin position="156"/>
        <end position="181"/>
    </location>
</feature>
<dbReference type="STRING" id="101091.A0A1C7NJJ2"/>
<evidence type="ECO:0000256" key="1">
    <source>
        <dbReference type="SAM" id="Phobius"/>
    </source>
</evidence>
<dbReference type="InterPro" id="IPR040410">
    <property type="entry name" value="UPF0658_Golgi"/>
</dbReference>
<feature type="transmembrane region" description="Helical" evidence="1">
    <location>
        <begin position="298"/>
        <end position="321"/>
    </location>
</feature>
<keyword evidence="1" id="KW-0472">Membrane</keyword>
<dbReference type="Proteomes" id="UP000093000">
    <property type="component" value="Unassembled WGS sequence"/>
</dbReference>
<proteinExistence type="predicted"/>
<accession>A0A1C7NJJ2</accession>
<sequence>MVTIQKFKDRILQSKRTKIYIATACVQGIIIIALQSTIAYFNTLQLKKGLATNQLQAYQLTSAEDDSIHHAFERFSHIKWENFSFITFQLWFMCMSFDTIVSQNAVEIMALMSLNVALSVFSALEVIDGKRWLTTLNDIKDRHGIPLDTTPIQTAFYVEIALCAFVGTFGILFSHFSIAVTREIGWVIYKKIGADLSVQRMYRTTQFYVLVLKIDIFTEFLVSVFYLLQYALKSGFQTWITYVFVVITILMLPMLVFGRRVIANESKAQMALFIFFQGCVVFQLILIAIEASRSEDNWYIWFCFIALGLVIATMTILLAVLCQYNFDKGLKPFVQTGSSKKKEITLATKELNKDWNIDED</sequence>
<keyword evidence="1" id="KW-0812">Transmembrane</keyword>
<name>A0A1C7NJJ2_9FUNG</name>